<name>A0ABY4VIW8_9GAMM</name>
<dbReference type="RefSeq" id="WP_252085444.1">
    <property type="nucleotide sequence ID" value="NZ_CP092418.1"/>
</dbReference>
<sequence>MKIEAHITKKDLINLSCYFFPRNRGTWIYFMVLFLGMFVFLSYKDGFTFFTKSTLIGVVSSFIGALVATLIAWLWNLGCILLMSNSKSGVLGKHEYVITEEGLSESTEANEALIKWSGIDNVKINKNYILVRVNQYLFHMLPRRSFSSLAKYEEFGNILSSRVGENA</sequence>
<evidence type="ECO:0000259" key="2">
    <source>
        <dbReference type="Pfam" id="PF14317"/>
    </source>
</evidence>
<keyword evidence="4" id="KW-1185">Reference proteome</keyword>
<dbReference type="Pfam" id="PF14317">
    <property type="entry name" value="YcxB"/>
    <property type="match status" value="1"/>
</dbReference>
<feature type="domain" description="YcxB-like C-terminal" evidence="2">
    <location>
        <begin position="98"/>
        <end position="159"/>
    </location>
</feature>
<gene>
    <name evidence="3" type="ORF">MJO52_08150</name>
</gene>
<accession>A0ABY4VIW8</accession>
<evidence type="ECO:0000313" key="4">
    <source>
        <dbReference type="Proteomes" id="UP001055658"/>
    </source>
</evidence>
<reference evidence="3" key="1">
    <citation type="submission" date="2022-02" db="EMBL/GenBank/DDBJ databases">
        <title>Coral-associated bacteria.</title>
        <authorList>
            <person name="Tang K."/>
            <person name="Wang X."/>
        </authorList>
    </citation>
    <scope>NUCLEOTIDE SEQUENCE</scope>
    <source>
        <strain evidence="3">SCSIO 43006</strain>
    </source>
</reference>
<dbReference type="Proteomes" id="UP001055658">
    <property type="component" value="Chromosome"/>
</dbReference>
<keyword evidence="1" id="KW-0472">Membrane</keyword>
<proteinExistence type="predicted"/>
<evidence type="ECO:0000256" key="1">
    <source>
        <dbReference type="SAM" id="Phobius"/>
    </source>
</evidence>
<feature type="transmembrane region" description="Helical" evidence="1">
    <location>
        <begin position="55"/>
        <end position="75"/>
    </location>
</feature>
<keyword evidence="1" id="KW-0812">Transmembrane</keyword>
<keyword evidence="1" id="KW-1133">Transmembrane helix</keyword>
<organism evidence="3 4">
    <name type="scientific">Microbulbifer variabilis</name>
    <dbReference type="NCBI Taxonomy" id="266805"/>
    <lineage>
        <taxon>Bacteria</taxon>
        <taxon>Pseudomonadati</taxon>
        <taxon>Pseudomonadota</taxon>
        <taxon>Gammaproteobacteria</taxon>
        <taxon>Cellvibrionales</taxon>
        <taxon>Microbulbiferaceae</taxon>
        <taxon>Microbulbifer</taxon>
    </lineage>
</organism>
<evidence type="ECO:0000313" key="3">
    <source>
        <dbReference type="EMBL" id="USD23093.1"/>
    </source>
</evidence>
<dbReference type="InterPro" id="IPR025588">
    <property type="entry name" value="YcxB-like_C"/>
</dbReference>
<protein>
    <submittedName>
        <fullName evidence="3">YcxB family protein</fullName>
    </submittedName>
</protein>
<feature type="transmembrane region" description="Helical" evidence="1">
    <location>
        <begin position="26"/>
        <end position="43"/>
    </location>
</feature>
<dbReference type="EMBL" id="CP092418">
    <property type="protein sequence ID" value="USD23093.1"/>
    <property type="molecule type" value="Genomic_DNA"/>
</dbReference>